<reference evidence="1" key="1">
    <citation type="submission" date="2014-11" db="EMBL/GenBank/DDBJ databases">
        <authorList>
            <person name="Amaro Gonzalez C."/>
        </authorList>
    </citation>
    <scope>NUCLEOTIDE SEQUENCE</scope>
</reference>
<sequence length="114" mass="12309">MQARSFGKRRRAFCVVTSTTLSSGTPLTLAMNSAQTAMFRGSFLTCFSGPKAGESVSRHMLSKGNCFTSFCCSLLIMEGGMEKKYPAFTPSIATEGFPSKACRSAFSTPCSFKR</sequence>
<protein>
    <submittedName>
        <fullName evidence="1">Uncharacterized protein</fullName>
    </submittedName>
</protein>
<evidence type="ECO:0000313" key="1">
    <source>
        <dbReference type="EMBL" id="JAH94624.1"/>
    </source>
</evidence>
<dbReference type="EMBL" id="GBXM01013953">
    <property type="protein sequence ID" value="JAH94624.1"/>
    <property type="molecule type" value="Transcribed_RNA"/>
</dbReference>
<reference evidence="1" key="2">
    <citation type="journal article" date="2015" name="Fish Shellfish Immunol.">
        <title>Early steps in the European eel (Anguilla anguilla)-Vibrio vulnificus interaction in the gills: Role of the RtxA13 toxin.</title>
        <authorList>
            <person name="Callol A."/>
            <person name="Pajuelo D."/>
            <person name="Ebbesson L."/>
            <person name="Teles M."/>
            <person name="MacKenzie S."/>
            <person name="Amaro C."/>
        </authorList>
    </citation>
    <scope>NUCLEOTIDE SEQUENCE</scope>
</reference>
<accession>A0A0E9WW89</accession>
<dbReference type="AlphaFoldDB" id="A0A0E9WW89"/>
<proteinExistence type="predicted"/>
<organism evidence="1">
    <name type="scientific">Anguilla anguilla</name>
    <name type="common">European freshwater eel</name>
    <name type="synonym">Muraena anguilla</name>
    <dbReference type="NCBI Taxonomy" id="7936"/>
    <lineage>
        <taxon>Eukaryota</taxon>
        <taxon>Metazoa</taxon>
        <taxon>Chordata</taxon>
        <taxon>Craniata</taxon>
        <taxon>Vertebrata</taxon>
        <taxon>Euteleostomi</taxon>
        <taxon>Actinopterygii</taxon>
        <taxon>Neopterygii</taxon>
        <taxon>Teleostei</taxon>
        <taxon>Anguilliformes</taxon>
        <taxon>Anguillidae</taxon>
        <taxon>Anguilla</taxon>
    </lineage>
</organism>
<name>A0A0E9WW89_ANGAN</name>